<protein>
    <submittedName>
        <fullName evidence="4">Windei</fullName>
    </submittedName>
</protein>
<feature type="compositionally biased region" description="Basic and acidic residues" evidence="2">
    <location>
        <begin position="81"/>
        <end position="122"/>
    </location>
</feature>
<dbReference type="PROSITE" id="PS50853">
    <property type="entry name" value="FN3"/>
    <property type="match status" value="1"/>
</dbReference>
<feature type="region of interest" description="Disordered" evidence="2">
    <location>
        <begin position="673"/>
        <end position="776"/>
    </location>
</feature>
<reference evidence="4" key="1">
    <citation type="submission" date="2013-05" db="EMBL/GenBank/DDBJ databases">
        <authorList>
            <person name="Piulachs M."/>
        </authorList>
    </citation>
    <scope>NUCLEOTIDE SEQUENCE</scope>
    <source>
        <tissue evidence="4">Ovary</tissue>
    </source>
</reference>
<feature type="coiled-coil region" evidence="1">
    <location>
        <begin position="624"/>
        <end position="651"/>
    </location>
</feature>
<evidence type="ECO:0000259" key="3">
    <source>
        <dbReference type="PROSITE" id="PS50853"/>
    </source>
</evidence>
<dbReference type="InterPro" id="IPR003961">
    <property type="entry name" value="FN3_dom"/>
</dbReference>
<dbReference type="PANTHER" id="PTHR23210:SF26">
    <property type="entry name" value="ACTIVATING TRANSCRIPTION FACTOR 7-INTERACTING PROTEIN 1"/>
    <property type="match status" value="1"/>
</dbReference>
<gene>
    <name evidence="4" type="primary">wde</name>
</gene>
<dbReference type="GO" id="GO:0005634">
    <property type="term" value="C:nucleus"/>
    <property type="evidence" value="ECO:0007669"/>
    <property type="project" value="TreeGrafter"/>
</dbReference>
<feature type="compositionally biased region" description="Polar residues" evidence="2">
    <location>
        <begin position="155"/>
        <end position="169"/>
    </location>
</feature>
<feature type="compositionally biased region" description="Basic and acidic residues" evidence="2">
    <location>
        <begin position="443"/>
        <end position="478"/>
    </location>
</feature>
<evidence type="ECO:0000256" key="2">
    <source>
        <dbReference type="SAM" id="MobiDB-lite"/>
    </source>
</evidence>
<keyword evidence="1" id="KW-0175">Coiled coil</keyword>
<accession>X5J628</accession>
<organism evidence="4">
    <name type="scientific">Blattella germanica</name>
    <name type="common">German cockroach</name>
    <name type="synonym">Blatta germanica</name>
    <dbReference type="NCBI Taxonomy" id="6973"/>
    <lineage>
        <taxon>Eukaryota</taxon>
        <taxon>Metazoa</taxon>
        <taxon>Ecdysozoa</taxon>
        <taxon>Arthropoda</taxon>
        <taxon>Hexapoda</taxon>
        <taxon>Insecta</taxon>
        <taxon>Pterygota</taxon>
        <taxon>Neoptera</taxon>
        <taxon>Polyneoptera</taxon>
        <taxon>Dictyoptera</taxon>
        <taxon>Blattodea</taxon>
        <taxon>Blaberoidea</taxon>
        <taxon>Blattellidae</taxon>
        <taxon>Blattella</taxon>
    </lineage>
</organism>
<feature type="compositionally biased region" description="Basic and acidic residues" evidence="2">
    <location>
        <begin position="132"/>
        <end position="147"/>
    </location>
</feature>
<dbReference type="Pfam" id="PF16794">
    <property type="entry name" value="fn3_4"/>
    <property type="match status" value="1"/>
</dbReference>
<feature type="region of interest" description="Disordered" evidence="2">
    <location>
        <begin position="81"/>
        <end position="188"/>
    </location>
</feature>
<dbReference type="Gene3D" id="2.60.40.10">
    <property type="entry name" value="Immunoglobulins"/>
    <property type="match status" value="1"/>
</dbReference>
<dbReference type="InterPro" id="IPR056565">
    <property type="entry name" value="Fn3_ATF7IP"/>
</dbReference>
<dbReference type="InterPro" id="IPR036116">
    <property type="entry name" value="FN3_sf"/>
</dbReference>
<name>X5J628_BLAGE</name>
<reference evidence="4" key="2">
    <citation type="journal article" date="2014" name="Exp. Cell Res.">
        <title>Chorion formation in panoistic ovaries requires windei and trimethylation of histone 3 lysine 9.</title>
        <authorList>
            <person name="Herraiz A."/>
            <person name="Belles X."/>
            <person name="Piulachs M.D."/>
        </authorList>
    </citation>
    <scope>NUCLEOTIDE SEQUENCE</scope>
    <source>
        <tissue evidence="4">Ovary</tissue>
    </source>
</reference>
<dbReference type="AlphaFoldDB" id="X5J628"/>
<sequence length="1224" mass="135764">MPFGCKRVPLEMSESKLSVPLEFSYSFSSSDENLSINKDLAENGIPIESSFDTEGNYVFSEDRTNSVFEFEDSEKFGLSDSEVDKLLKDVDGKEKSDSSKRTKTNEEKENGHTNEKEADKVGQKRCFNLEENSEREAKRTRVEESRSNDSQSSSQCKTGNNSAVETNEQIDSSEIKEKKGSSESTSEISKLKIKDSDLLIKRSDVGKISNVTDRTNCSFELSKKDKILTKDCPIMPFGCKRVHEPGNIIEVKKVKFTPEMERHLSIINSSEKFQSKLLRRDIVSEVKKGEAKMGIKLDSKGTKDRLEGEVECKKSDNLTSAVISKNLTLDTSEKVLKTDKNEKLDTSPKDSEVEGKNISEKLEIKGNDEKPETEFSSKKLFSDTTIKKHNEEKSETTGGGEKCEIKSISEKMEITSSEKLESNNAFDKLLESKSVTETLQSEEAIKKFKTKDSLDKLESKDSEKVESKDPSEKYENKGASDNFRSIDVSEESESDVASEKSVDKSTSKKEENKDSSSKQSTTTREAESSVPPKSPKSNLDLAIERVALGLTDSDKEEEVEEEEDNSAVGSNPLPSVRNLRKNLLKNLSRFEWEELIMQKLTESISERSEVGDMRQRVQTQDQMLEYWRRKAQQLQKQLKDMEMVLKRYIGDARTRKDRPIPVKITRSVGLQVHMGPVNQGMVRNRPIGNNEPPRNQAQVRRRANRVSSPPVAGTMQQQQNQQQQNQQQQNQHQQTSQNQSSQQPHHQQQQHSQQQQQQQQQQHQHHQQQQQTPQKQTTTVVGTSITSPLTVQKVVTAGYTKLTASTPQTIAPRPSITQATAQSQINRIQKIAPAPSPMKSVTRPGQSHTIISTAGSSTSTVSTVNSTAVNATNSLRIASAAQLNNRQPVKPTGSYTTPTKIIDLTDEEDRAKANNLRTVQTSVANSMITTNAVTSGVVPISSSSNIQTGSIRVVQPHQLTGTTTTTLLASPAPTTGNSRVAYFVPSTGVSVPQRQVLIASSAQQVRPGVMTVSSRQNQFSTLVLKNGAYVPLSQASGTQSVNTAILRSAPSMQSTQLQQVLPARPGQQIRVAPGIVTTVGRMPTPAITNVSTITNKHPAPLPNQPLYQPNNANWKCPPPKPELKISKGANKHQQGIVLSWNMTLTSEYDEIASYQLYAYQEGSAQPSTTLWKKVGDVKALPLPMACTLTQFMEGHKYHFAVRAVDVHMRVGPFSAPGNIVLTRK</sequence>
<dbReference type="SUPFAM" id="SSF49265">
    <property type="entry name" value="Fibronectin type III"/>
    <property type="match status" value="1"/>
</dbReference>
<evidence type="ECO:0000256" key="1">
    <source>
        <dbReference type="SAM" id="Coils"/>
    </source>
</evidence>
<dbReference type="PANTHER" id="PTHR23210">
    <property type="entry name" value="ACTIVATING TRANSCRIPTION FACTOR 7 INTERACTING PROTEIN"/>
    <property type="match status" value="1"/>
</dbReference>
<dbReference type="EMBL" id="HF969270">
    <property type="protein sequence ID" value="CCX34999.1"/>
    <property type="molecule type" value="mRNA"/>
</dbReference>
<feature type="region of interest" description="Disordered" evidence="2">
    <location>
        <begin position="334"/>
        <end position="574"/>
    </location>
</feature>
<dbReference type="GO" id="GO:0005667">
    <property type="term" value="C:transcription regulator complex"/>
    <property type="evidence" value="ECO:0007669"/>
    <property type="project" value="TreeGrafter"/>
</dbReference>
<dbReference type="GO" id="GO:0006355">
    <property type="term" value="P:regulation of DNA-templated transcription"/>
    <property type="evidence" value="ECO:0007669"/>
    <property type="project" value="TreeGrafter"/>
</dbReference>
<dbReference type="InterPro" id="IPR013783">
    <property type="entry name" value="Ig-like_fold"/>
</dbReference>
<dbReference type="GO" id="GO:0003712">
    <property type="term" value="F:transcription coregulator activity"/>
    <property type="evidence" value="ECO:0007669"/>
    <property type="project" value="TreeGrafter"/>
</dbReference>
<feature type="compositionally biased region" description="Low complexity" evidence="2">
    <location>
        <begin position="716"/>
        <end position="774"/>
    </location>
</feature>
<feature type="compositionally biased region" description="Acidic residues" evidence="2">
    <location>
        <begin position="554"/>
        <end position="565"/>
    </location>
</feature>
<dbReference type="InterPro" id="IPR026085">
    <property type="entry name" value="ATF7-int"/>
</dbReference>
<proteinExistence type="evidence at transcript level"/>
<feature type="domain" description="Fibronectin type-III" evidence="3">
    <location>
        <begin position="1117"/>
        <end position="1224"/>
    </location>
</feature>
<feature type="compositionally biased region" description="Basic and acidic residues" evidence="2">
    <location>
        <begin position="497"/>
        <end position="516"/>
    </location>
</feature>
<feature type="compositionally biased region" description="Basic and acidic residues" evidence="2">
    <location>
        <begin position="334"/>
        <end position="421"/>
    </location>
</feature>
<evidence type="ECO:0000313" key="4">
    <source>
        <dbReference type="EMBL" id="CCX34999.1"/>
    </source>
</evidence>